<feature type="transmembrane region" description="Helical" evidence="2">
    <location>
        <begin position="254"/>
        <end position="275"/>
    </location>
</feature>
<dbReference type="Pfam" id="PF20153">
    <property type="entry name" value="DUF6535"/>
    <property type="match status" value="1"/>
</dbReference>
<evidence type="ECO:0000256" key="2">
    <source>
        <dbReference type="SAM" id="Phobius"/>
    </source>
</evidence>
<name>A0A164YMB1_9AGAM</name>
<keyword evidence="2" id="KW-0812">Transmembrane</keyword>
<feature type="transmembrane region" description="Helical" evidence="2">
    <location>
        <begin position="214"/>
        <end position="242"/>
    </location>
</feature>
<evidence type="ECO:0000313" key="4">
    <source>
        <dbReference type="EMBL" id="KZS97054.1"/>
    </source>
</evidence>
<dbReference type="Proteomes" id="UP000076722">
    <property type="component" value="Unassembled WGS sequence"/>
</dbReference>
<feature type="compositionally biased region" description="Polar residues" evidence="1">
    <location>
        <begin position="1"/>
        <end position="10"/>
    </location>
</feature>
<accession>A0A164YMB1</accession>
<feature type="transmembrane region" description="Helical" evidence="2">
    <location>
        <begin position="125"/>
        <end position="143"/>
    </location>
</feature>
<keyword evidence="5" id="KW-1185">Reference proteome</keyword>
<keyword evidence="2" id="KW-1133">Transmembrane helix</keyword>
<reference evidence="4 5" key="1">
    <citation type="journal article" date="2016" name="Mol. Biol. Evol.">
        <title>Comparative Genomics of Early-Diverging Mushroom-Forming Fungi Provides Insights into the Origins of Lignocellulose Decay Capabilities.</title>
        <authorList>
            <person name="Nagy L.G."/>
            <person name="Riley R."/>
            <person name="Tritt A."/>
            <person name="Adam C."/>
            <person name="Daum C."/>
            <person name="Floudas D."/>
            <person name="Sun H."/>
            <person name="Yadav J.S."/>
            <person name="Pangilinan J."/>
            <person name="Larsson K.H."/>
            <person name="Matsuura K."/>
            <person name="Barry K."/>
            <person name="Labutti K."/>
            <person name="Kuo R."/>
            <person name="Ohm R.A."/>
            <person name="Bhattacharya S.S."/>
            <person name="Shirouzu T."/>
            <person name="Yoshinaga Y."/>
            <person name="Martin F.M."/>
            <person name="Grigoriev I.V."/>
            <person name="Hibbett D.S."/>
        </authorList>
    </citation>
    <scope>NUCLEOTIDE SEQUENCE [LARGE SCALE GENOMIC DNA]</scope>
    <source>
        <strain evidence="4 5">HHB9708</strain>
    </source>
</reference>
<feature type="transmembrane region" description="Helical" evidence="2">
    <location>
        <begin position="155"/>
        <end position="180"/>
    </location>
</feature>
<protein>
    <recommendedName>
        <fullName evidence="3">DUF6535 domain-containing protein</fullName>
    </recommendedName>
</protein>
<evidence type="ECO:0000259" key="3">
    <source>
        <dbReference type="Pfam" id="PF20153"/>
    </source>
</evidence>
<gene>
    <name evidence="4" type="ORF">SISNIDRAFT_449768</name>
</gene>
<sequence length="684" mass="77753">MTTSGSSMPHSTPPGPGDSDVSKLTAELVSLMKDFVKKQDENHKEIADILKSHSRSLATLAQQALSDERPMNPRQWDDESGWAALFKSVMSQTREVAELWKSGMDVNLVFVCTRSFLSSIKFDRYYQIALFLTVVTAFLIPAIQAIDPNASEPSLAAEAACLLFYSSLIISILSAILCVLMRQWIGKLVGFPGGRTYQDRTLRHTEMKELADKWVAFLIPMLNATLIVSITLFVIGLLYQLWALSASFESRQTIVLITSILASTLAGAVILLMILTTFDAVRHENSVFGNAISMLLRRVIRAWPQIRRFAPLSPRLAPRQIQLRYYSLISQTVDPVVLDSTCALLTGPLNKSSIGPYLRAASRVLSSDTSTRAKLTMVTQLQDIDFSEFIEEQQTNLQLVLSTGELAYTLEGLYADALRLVADYRRLYLLVRLKCLKFYRGVEVWEPGDRFEDCISRCLRTGGKKIWSPFGHPFRHALQEFAIISRTEPQETLTNILYRRGLSKASLLQSLLFPSADSRWELVEPILDLIIWRQDNDVLLPVVDVLNKPFARDKPDSRNHLEFLVFVHKRVGTQINVPETLDLSAILRMALYKIYYTPSASRSEEQLFVLMLFVSRCHPRQFHEKNFLAYFLAFCLDKGNNSPLVCPETHSMAESYWRTFKDVDPDFVNAFDWSSPRQRYRDDL</sequence>
<dbReference type="EMBL" id="KV419397">
    <property type="protein sequence ID" value="KZS97054.1"/>
    <property type="molecule type" value="Genomic_DNA"/>
</dbReference>
<feature type="domain" description="DUF6535" evidence="3">
    <location>
        <begin position="82"/>
        <end position="243"/>
    </location>
</feature>
<keyword evidence="2" id="KW-0472">Membrane</keyword>
<evidence type="ECO:0000256" key="1">
    <source>
        <dbReference type="SAM" id="MobiDB-lite"/>
    </source>
</evidence>
<organism evidence="4 5">
    <name type="scientific">Sistotremastrum niveocremeum HHB9708</name>
    <dbReference type="NCBI Taxonomy" id="1314777"/>
    <lineage>
        <taxon>Eukaryota</taxon>
        <taxon>Fungi</taxon>
        <taxon>Dikarya</taxon>
        <taxon>Basidiomycota</taxon>
        <taxon>Agaricomycotina</taxon>
        <taxon>Agaricomycetes</taxon>
        <taxon>Sistotremastrales</taxon>
        <taxon>Sistotremastraceae</taxon>
        <taxon>Sertulicium</taxon>
        <taxon>Sertulicium niveocremeum</taxon>
    </lineage>
</organism>
<dbReference type="AlphaFoldDB" id="A0A164YMB1"/>
<proteinExistence type="predicted"/>
<feature type="region of interest" description="Disordered" evidence="1">
    <location>
        <begin position="1"/>
        <end position="23"/>
    </location>
</feature>
<dbReference type="InterPro" id="IPR045338">
    <property type="entry name" value="DUF6535"/>
</dbReference>
<evidence type="ECO:0000313" key="5">
    <source>
        <dbReference type="Proteomes" id="UP000076722"/>
    </source>
</evidence>